<keyword evidence="2" id="KW-0813">Transport</keyword>
<dbReference type="RefSeq" id="WP_040199126.1">
    <property type="nucleotide sequence ID" value="NZ_CP010311.1"/>
</dbReference>
<dbReference type="STRING" id="483547.GSUB_02970"/>
<evidence type="ECO:0000313" key="7">
    <source>
        <dbReference type="Proteomes" id="UP000035036"/>
    </source>
</evidence>
<dbReference type="Pfam" id="PF01814">
    <property type="entry name" value="Hemerythrin"/>
    <property type="match status" value="1"/>
</dbReference>
<dbReference type="PROSITE" id="PS00550">
    <property type="entry name" value="HEMERYTHRINS"/>
    <property type="match status" value="1"/>
</dbReference>
<dbReference type="KEGG" id="gsb:GSUB_02970"/>
<accession>A0A0B5FEJ7</accession>
<evidence type="ECO:0000256" key="1">
    <source>
        <dbReference type="ARBA" id="ARBA00010587"/>
    </source>
</evidence>
<dbReference type="InterPro" id="IPR050669">
    <property type="entry name" value="Hemerythrin"/>
</dbReference>
<name>A0A0B5FEJ7_9BACT</name>
<dbReference type="InterPro" id="IPR016131">
    <property type="entry name" value="Haemerythrin_Fe_BS"/>
</dbReference>
<feature type="domain" description="Hemerythrin-like" evidence="5">
    <location>
        <begin position="14"/>
        <end position="129"/>
    </location>
</feature>
<evidence type="ECO:0000256" key="3">
    <source>
        <dbReference type="ARBA" id="ARBA00022723"/>
    </source>
</evidence>
<dbReference type="GO" id="GO:0046872">
    <property type="term" value="F:metal ion binding"/>
    <property type="evidence" value="ECO:0007669"/>
    <property type="project" value="UniProtKB-KW"/>
</dbReference>
<dbReference type="HOGENOM" id="CLU_086902_3_1_7"/>
<dbReference type="AlphaFoldDB" id="A0A0B5FEJ7"/>
<dbReference type="Gene3D" id="1.20.120.50">
    <property type="entry name" value="Hemerythrin-like"/>
    <property type="match status" value="1"/>
</dbReference>
<evidence type="ECO:0000256" key="2">
    <source>
        <dbReference type="ARBA" id="ARBA00022621"/>
    </source>
</evidence>
<keyword evidence="2" id="KW-0561">Oxygen transport</keyword>
<dbReference type="InterPro" id="IPR012827">
    <property type="entry name" value="Hemerythrin_metal-bd"/>
</dbReference>
<keyword evidence="4" id="KW-0408">Iron</keyword>
<dbReference type="InterPro" id="IPR035938">
    <property type="entry name" value="Hemerythrin-like_sf"/>
</dbReference>
<keyword evidence="7" id="KW-1185">Reference proteome</keyword>
<proteinExistence type="inferred from homology"/>
<gene>
    <name evidence="6" type="ORF">GSUB_02970</name>
</gene>
<sequence>MPLIEWDENFSVNIDRIDREHRKLIGLINQLHEAMLEQKAQKAMTAIVTEMVDYAQTHFATEELYMEEFRYPDLDLHRVEHQKFIEKTDELRKRVSQGEFVLSLEVMRFLRDWLKGHILGTDKKYAPFLNENGIT</sequence>
<dbReference type="OrthoDB" id="9774644at2"/>
<reference evidence="6 7" key="1">
    <citation type="journal article" date="2015" name="Genome Announc.">
        <title>Genomes of Geoalkalibacter ferrihydriticus Z-0531T and Geoalkalibacter subterraneus Red1T, Two Haloalkaliphilic Metal-Reducing Deltaproteobacteria.</title>
        <authorList>
            <person name="Badalamenti J.P."/>
            <person name="Krajmalnik-Brown R."/>
            <person name="Torres C.I."/>
            <person name="Bond D.R."/>
        </authorList>
    </citation>
    <scope>NUCLEOTIDE SEQUENCE [LARGE SCALE GENOMIC DNA]</scope>
    <source>
        <strain evidence="6 7">Red1</strain>
    </source>
</reference>
<evidence type="ECO:0000256" key="4">
    <source>
        <dbReference type="ARBA" id="ARBA00023004"/>
    </source>
</evidence>
<dbReference type="SUPFAM" id="SSF47188">
    <property type="entry name" value="Hemerythrin-like"/>
    <property type="match status" value="1"/>
</dbReference>
<dbReference type="Proteomes" id="UP000035036">
    <property type="component" value="Chromosome"/>
</dbReference>
<protein>
    <recommendedName>
        <fullName evidence="5">Hemerythrin-like domain-containing protein</fullName>
    </recommendedName>
</protein>
<evidence type="ECO:0000313" key="6">
    <source>
        <dbReference type="EMBL" id="AJF05743.1"/>
    </source>
</evidence>
<dbReference type="NCBIfam" id="NF033749">
    <property type="entry name" value="bact_hemeryth"/>
    <property type="match status" value="1"/>
</dbReference>
<dbReference type="EMBL" id="CP010311">
    <property type="protein sequence ID" value="AJF05743.1"/>
    <property type="molecule type" value="Genomic_DNA"/>
</dbReference>
<organism evidence="6 7">
    <name type="scientific">Geoalkalibacter subterraneus</name>
    <dbReference type="NCBI Taxonomy" id="483547"/>
    <lineage>
        <taxon>Bacteria</taxon>
        <taxon>Pseudomonadati</taxon>
        <taxon>Thermodesulfobacteriota</taxon>
        <taxon>Desulfuromonadia</taxon>
        <taxon>Desulfuromonadales</taxon>
        <taxon>Geoalkalibacteraceae</taxon>
        <taxon>Geoalkalibacter</taxon>
    </lineage>
</organism>
<dbReference type="CDD" id="cd12107">
    <property type="entry name" value="Hemerythrin"/>
    <property type="match status" value="1"/>
</dbReference>
<dbReference type="PANTHER" id="PTHR37164:SF1">
    <property type="entry name" value="BACTERIOHEMERYTHRIN"/>
    <property type="match status" value="1"/>
</dbReference>
<evidence type="ECO:0000259" key="5">
    <source>
        <dbReference type="Pfam" id="PF01814"/>
    </source>
</evidence>
<dbReference type="InterPro" id="IPR012312">
    <property type="entry name" value="Hemerythrin-like"/>
</dbReference>
<dbReference type="PANTHER" id="PTHR37164">
    <property type="entry name" value="BACTERIOHEMERYTHRIN"/>
    <property type="match status" value="1"/>
</dbReference>
<dbReference type="GO" id="GO:0005344">
    <property type="term" value="F:oxygen carrier activity"/>
    <property type="evidence" value="ECO:0007669"/>
    <property type="project" value="UniProtKB-KW"/>
</dbReference>
<dbReference type="NCBIfam" id="TIGR02481">
    <property type="entry name" value="hemeryth_dom"/>
    <property type="match status" value="1"/>
</dbReference>
<keyword evidence="3" id="KW-0479">Metal-binding</keyword>
<comment type="similarity">
    <text evidence="1">Belongs to the hemerythrin family.</text>
</comment>